<dbReference type="PANTHER" id="PTHR12302:SF3">
    <property type="entry name" value="SERINE_THREONINE-PROTEIN KINASE 31"/>
    <property type="match status" value="1"/>
</dbReference>
<comment type="caution">
    <text evidence="6">The sequence shown here is derived from an EMBL/GenBank/DDBJ whole genome shotgun (WGS) entry which is preliminary data.</text>
</comment>
<keyword evidence="4" id="KW-0472">Membrane</keyword>
<dbReference type="Proteomes" id="UP000535491">
    <property type="component" value="Unassembled WGS sequence"/>
</dbReference>
<dbReference type="PROSITE" id="PS50830">
    <property type="entry name" value="TNASE_3"/>
    <property type="match status" value="1"/>
</dbReference>
<name>A0A7W2A8S4_9BACL</name>
<dbReference type="GO" id="GO:0016787">
    <property type="term" value="F:hydrolase activity"/>
    <property type="evidence" value="ECO:0007669"/>
    <property type="project" value="UniProtKB-KW"/>
</dbReference>
<proteinExistence type="predicted"/>
<dbReference type="Pfam" id="PF00565">
    <property type="entry name" value="SNase"/>
    <property type="match status" value="1"/>
</dbReference>
<evidence type="ECO:0000256" key="1">
    <source>
        <dbReference type="ARBA" id="ARBA00022722"/>
    </source>
</evidence>
<dbReference type="AlphaFoldDB" id="A0A7W2A8S4"/>
<dbReference type="SMART" id="SM00318">
    <property type="entry name" value="SNc"/>
    <property type="match status" value="1"/>
</dbReference>
<evidence type="ECO:0000313" key="6">
    <source>
        <dbReference type="EMBL" id="MBA4494477.1"/>
    </source>
</evidence>
<protein>
    <submittedName>
        <fullName evidence="6">Thermonuclease family protein</fullName>
    </submittedName>
</protein>
<dbReference type="GO" id="GO:0003676">
    <property type="term" value="F:nucleic acid binding"/>
    <property type="evidence" value="ECO:0007669"/>
    <property type="project" value="InterPro"/>
</dbReference>
<dbReference type="Gene3D" id="2.40.50.90">
    <property type="match status" value="1"/>
</dbReference>
<keyword evidence="4" id="KW-0812">Transmembrane</keyword>
<organism evidence="6 7">
    <name type="scientific">Paenactinomyces guangxiensis</name>
    <dbReference type="NCBI Taxonomy" id="1490290"/>
    <lineage>
        <taxon>Bacteria</taxon>
        <taxon>Bacillati</taxon>
        <taxon>Bacillota</taxon>
        <taxon>Bacilli</taxon>
        <taxon>Bacillales</taxon>
        <taxon>Thermoactinomycetaceae</taxon>
        <taxon>Paenactinomyces</taxon>
    </lineage>
</organism>
<gene>
    <name evidence="6" type="ORF">H1191_09175</name>
</gene>
<keyword evidence="4" id="KW-1133">Transmembrane helix</keyword>
<evidence type="ECO:0000256" key="3">
    <source>
        <dbReference type="ARBA" id="ARBA00022801"/>
    </source>
</evidence>
<keyword evidence="2" id="KW-0255">Endonuclease</keyword>
<keyword evidence="1" id="KW-0540">Nuclease</keyword>
<dbReference type="SUPFAM" id="SSF50199">
    <property type="entry name" value="Staphylococcal nuclease"/>
    <property type="match status" value="1"/>
</dbReference>
<dbReference type="RefSeq" id="WP_181751715.1">
    <property type="nucleotide sequence ID" value="NZ_JACEIQ010000007.1"/>
</dbReference>
<dbReference type="EMBL" id="JACEIQ010000007">
    <property type="protein sequence ID" value="MBA4494477.1"/>
    <property type="molecule type" value="Genomic_DNA"/>
</dbReference>
<evidence type="ECO:0000259" key="5">
    <source>
        <dbReference type="PROSITE" id="PS50830"/>
    </source>
</evidence>
<accession>A0A7W2A8S4</accession>
<dbReference type="InterPro" id="IPR035437">
    <property type="entry name" value="SNase_OB-fold_sf"/>
</dbReference>
<evidence type="ECO:0000256" key="4">
    <source>
        <dbReference type="SAM" id="Phobius"/>
    </source>
</evidence>
<evidence type="ECO:0000313" key="7">
    <source>
        <dbReference type="Proteomes" id="UP000535491"/>
    </source>
</evidence>
<keyword evidence="3" id="KW-0378">Hydrolase</keyword>
<keyword evidence="7" id="KW-1185">Reference proteome</keyword>
<feature type="domain" description="TNase-like" evidence="5">
    <location>
        <begin position="30"/>
        <end position="163"/>
    </location>
</feature>
<dbReference type="PANTHER" id="PTHR12302">
    <property type="entry name" value="EBNA2 BINDING PROTEIN P100"/>
    <property type="match status" value="1"/>
</dbReference>
<dbReference type="PROSITE" id="PS01123">
    <property type="entry name" value="TNASE_1"/>
    <property type="match status" value="1"/>
</dbReference>
<dbReference type="GO" id="GO:0004519">
    <property type="term" value="F:endonuclease activity"/>
    <property type="evidence" value="ECO:0007669"/>
    <property type="project" value="UniProtKB-KW"/>
</dbReference>
<reference evidence="6 7" key="1">
    <citation type="submission" date="2020-07" db="EMBL/GenBank/DDBJ databases">
        <authorList>
            <person name="Feng H."/>
        </authorList>
    </citation>
    <scope>NUCLEOTIDE SEQUENCE [LARGE SCALE GENOMIC DNA]</scope>
    <source>
        <strain evidence="7">s-10</strain>
    </source>
</reference>
<feature type="transmembrane region" description="Helical" evidence="4">
    <location>
        <begin position="7"/>
        <end position="28"/>
    </location>
</feature>
<dbReference type="InterPro" id="IPR016071">
    <property type="entry name" value="Staphylococal_nuclease_OB-fold"/>
</dbReference>
<sequence>MRLKGFFCVSIILAFIAIIGLSFHIALFSTSYTATVDRVVDGDTIYLKQSVLGTTKVRLLAIDAPETNYNGSAQEPWGTEAKNYLTQLLPSGTPVTIETDVAEKDNYGRLLAHIQKGSLNINREMVRQGHAVTYYIWPNMKYFESYRRALLKARRDGFGIWNPNNPLKELPFAFRDRVSGSGPDKFTGDYFSKIYVDPEDYKQISIENRVFFFSEEDAQAAGYRRK</sequence>
<dbReference type="InterPro" id="IPR002071">
    <property type="entry name" value="Thermonucl_AS"/>
</dbReference>
<evidence type="ECO:0000256" key="2">
    <source>
        <dbReference type="ARBA" id="ARBA00022759"/>
    </source>
</evidence>